<accession>A0A841PY50</accession>
<evidence type="ECO:0000313" key="1">
    <source>
        <dbReference type="EMBL" id="MBB6452516.1"/>
    </source>
</evidence>
<comment type="caution">
    <text evidence="1">The sequence shown here is derived from an EMBL/GenBank/DDBJ whole genome shotgun (WGS) entry which is preliminary data.</text>
</comment>
<evidence type="ECO:0000313" key="2">
    <source>
        <dbReference type="Proteomes" id="UP000581688"/>
    </source>
</evidence>
<gene>
    <name evidence="1" type="ORF">HNQ94_000961</name>
</gene>
<organism evidence="1 2">
    <name type="scientific">Salirhabdus euzebyi</name>
    <dbReference type="NCBI Taxonomy" id="394506"/>
    <lineage>
        <taxon>Bacteria</taxon>
        <taxon>Bacillati</taxon>
        <taxon>Bacillota</taxon>
        <taxon>Bacilli</taxon>
        <taxon>Bacillales</taxon>
        <taxon>Bacillaceae</taxon>
        <taxon>Salirhabdus</taxon>
    </lineage>
</organism>
<name>A0A841PY50_9BACI</name>
<dbReference type="AlphaFoldDB" id="A0A841PY50"/>
<dbReference type="RefSeq" id="WP_174494835.1">
    <property type="nucleotide sequence ID" value="NZ_CADDWK010000002.1"/>
</dbReference>
<dbReference type="Proteomes" id="UP000581688">
    <property type="component" value="Unassembled WGS sequence"/>
</dbReference>
<keyword evidence="2" id="KW-1185">Reference proteome</keyword>
<protein>
    <submittedName>
        <fullName evidence="1">Uncharacterized protein</fullName>
    </submittedName>
</protein>
<proteinExistence type="predicted"/>
<reference evidence="1 2" key="1">
    <citation type="submission" date="2020-08" db="EMBL/GenBank/DDBJ databases">
        <title>Genomic Encyclopedia of Type Strains, Phase IV (KMG-IV): sequencing the most valuable type-strain genomes for metagenomic binning, comparative biology and taxonomic classification.</title>
        <authorList>
            <person name="Goeker M."/>
        </authorList>
    </citation>
    <scope>NUCLEOTIDE SEQUENCE [LARGE SCALE GENOMIC DNA]</scope>
    <source>
        <strain evidence="1 2">DSM 19612</strain>
    </source>
</reference>
<sequence length="205" mass="23852">MKKNKQIKLNVLLAAAFLIFFTLWILSEKDKKLYESYLSNELVKKIVLISDTPSYNLSILQNVLKTGTLEKVQAEELEMGFRVIAFETQAVTEIGRNVERLKDFKNDQVVSINADYAYFFMRSDTDEDGKKLTEEQISEIRKMEELMIAYSKVVNDTLKYTGEAETKGHSAKFSEFYLEKGITDDYWVDLLKAYEQVTTLNHRLR</sequence>
<dbReference type="EMBL" id="JACHGH010000002">
    <property type="protein sequence ID" value="MBB6452516.1"/>
    <property type="molecule type" value="Genomic_DNA"/>
</dbReference>